<organism evidence="1 2">
    <name type="scientific">Portunus trituberculatus</name>
    <name type="common">Swimming crab</name>
    <name type="synonym">Neptunus trituberculatus</name>
    <dbReference type="NCBI Taxonomy" id="210409"/>
    <lineage>
        <taxon>Eukaryota</taxon>
        <taxon>Metazoa</taxon>
        <taxon>Ecdysozoa</taxon>
        <taxon>Arthropoda</taxon>
        <taxon>Crustacea</taxon>
        <taxon>Multicrustacea</taxon>
        <taxon>Malacostraca</taxon>
        <taxon>Eumalacostraca</taxon>
        <taxon>Eucarida</taxon>
        <taxon>Decapoda</taxon>
        <taxon>Pleocyemata</taxon>
        <taxon>Brachyura</taxon>
        <taxon>Eubrachyura</taxon>
        <taxon>Portunoidea</taxon>
        <taxon>Portunidae</taxon>
        <taxon>Portuninae</taxon>
        <taxon>Portunus</taxon>
    </lineage>
</organism>
<comment type="caution">
    <text evidence="1">The sequence shown here is derived from an EMBL/GenBank/DDBJ whole genome shotgun (WGS) entry which is preliminary data.</text>
</comment>
<evidence type="ECO:0000313" key="2">
    <source>
        <dbReference type="Proteomes" id="UP000324222"/>
    </source>
</evidence>
<gene>
    <name evidence="1" type="ORF">E2C01_031947</name>
</gene>
<sequence>MHYLEGSAITLIPTVTVVLRHPGHLRQANISRTPGVAGRKEKLCQGEGWWRKGVTLGCRSKVPVVAPSQPLRDSRDRGSVWQLRPMALRDRDCDTYATTLILDSWPKQFIEPRHTAAAELFPLWQRPTRNSLCLTNDSRRGCILATKRKKTKNFKLQM</sequence>
<name>A0A5B7EU53_PORTR</name>
<proteinExistence type="predicted"/>
<protein>
    <submittedName>
        <fullName evidence="1">Uncharacterized protein</fullName>
    </submittedName>
</protein>
<accession>A0A5B7EU53</accession>
<reference evidence="1 2" key="1">
    <citation type="submission" date="2019-05" db="EMBL/GenBank/DDBJ databases">
        <title>Another draft genome of Portunus trituberculatus and its Hox gene families provides insights of decapod evolution.</title>
        <authorList>
            <person name="Jeong J.-H."/>
            <person name="Song I."/>
            <person name="Kim S."/>
            <person name="Choi T."/>
            <person name="Kim D."/>
            <person name="Ryu S."/>
            <person name="Kim W."/>
        </authorList>
    </citation>
    <scope>NUCLEOTIDE SEQUENCE [LARGE SCALE GENOMIC DNA]</scope>
    <source>
        <tissue evidence="1">Muscle</tissue>
    </source>
</reference>
<keyword evidence="2" id="KW-1185">Reference proteome</keyword>
<dbReference type="EMBL" id="VSRR010004065">
    <property type="protein sequence ID" value="MPC38440.1"/>
    <property type="molecule type" value="Genomic_DNA"/>
</dbReference>
<evidence type="ECO:0000313" key="1">
    <source>
        <dbReference type="EMBL" id="MPC38440.1"/>
    </source>
</evidence>
<dbReference type="Proteomes" id="UP000324222">
    <property type="component" value="Unassembled WGS sequence"/>
</dbReference>
<dbReference type="AlphaFoldDB" id="A0A5B7EU53"/>